<gene>
    <name evidence="2" type="ORF">SOCEGT47_067040</name>
</gene>
<dbReference type="AlphaFoldDB" id="A0A4P2QAP4"/>
<protein>
    <submittedName>
        <fullName evidence="2">Uncharacterized protein</fullName>
    </submittedName>
</protein>
<accession>A0A4P2QAP4</accession>
<feature type="region of interest" description="Disordered" evidence="1">
    <location>
        <begin position="46"/>
        <end position="73"/>
    </location>
</feature>
<dbReference type="RefSeq" id="WP_129353559.1">
    <property type="nucleotide sequence ID" value="NZ_CP012670.1"/>
</dbReference>
<feature type="compositionally biased region" description="Polar residues" evidence="1">
    <location>
        <begin position="49"/>
        <end position="58"/>
    </location>
</feature>
<name>A0A4P2QAP4_SORCE</name>
<organism evidence="2 3">
    <name type="scientific">Sorangium cellulosum</name>
    <name type="common">Polyangium cellulosum</name>
    <dbReference type="NCBI Taxonomy" id="56"/>
    <lineage>
        <taxon>Bacteria</taxon>
        <taxon>Pseudomonadati</taxon>
        <taxon>Myxococcota</taxon>
        <taxon>Polyangia</taxon>
        <taxon>Polyangiales</taxon>
        <taxon>Polyangiaceae</taxon>
        <taxon>Sorangium</taxon>
    </lineage>
</organism>
<proteinExistence type="predicted"/>
<dbReference type="EMBL" id="CP012670">
    <property type="protein sequence ID" value="AUX26143.1"/>
    <property type="molecule type" value="Genomic_DNA"/>
</dbReference>
<evidence type="ECO:0000313" key="2">
    <source>
        <dbReference type="EMBL" id="AUX26143.1"/>
    </source>
</evidence>
<reference evidence="2 3" key="1">
    <citation type="submission" date="2015-09" db="EMBL/GenBank/DDBJ databases">
        <title>Sorangium comparison.</title>
        <authorList>
            <person name="Zaburannyi N."/>
            <person name="Bunk B."/>
            <person name="Overmann J."/>
            <person name="Mueller R."/>
        </authorList>
    </citation>
    <scope>NUCLEOTIDE SEQUENCE [LARGE SCALE GENOMIC DNA]</scope>
    <source>
        <strain evidence="2 3">So ceGT47</strain>
    </source>
</reference>
<evidence type="ECO:0000256" key="1">
    <source>
        <dbReference type="SAM" id="MobiDB-lite"/>
    </source>
</evidence>
<evidence type="ECO:0000313" key="3">
    <source>
        <dbReference type="Proteomes" id="UP000295781"/>
    </source>
</evidence>
<dbReference type="Proteomes" id="UP000295781">
    <property type="component" value="Chromosome"/>
</dbReference>
<sequence>MTTKDDPALEAVRKVRRDISREHGNDPARLIHHYAELQARFKGRLIQGPESNDSTWEDTAQPAAEADHAPRGG</sequence>